<evidence type="ECO:0000313" key="1">
    <source>
        <dbReference type="EMBL" id="CAD9286438.1"/>
    </source>
</evidence>
<protein>
    <submittedName>
        <fullName evidence="1">Uncharacterized protein</fullName>
    </submittedName>
</protein>
<accession>A0A7S1V3I0</accession>
<name>A0A7S1V3I0_9STRA</name>
<dbReference type="AlphaFoldDB" id="A0A7S1V3I0"/>
<gene>
    <name evidence="1" type="ORF">GOCE00092_LOCUS14690</name>
</gene>
<sequence length="101" mass="12132">MLKRWRDRVMPEHGTSHRRFNEEFLTCKLFLFERVSRTTFGMKDYNVNRSDWSFSSGTTYKYFYNWTILPVHQNIRGPDRGLSWIPRVGFLDFQGTKVSSV</sequence>
<organism evidence="1">
    <name type="scientific">Grammatophora oceanica</name>
    <dbReference type="NCBI Taxonomy" id="210454"/>
    <lineage>
        <taxon>Eukaryota</taxon>
        <taxon>Sar</taxon>
        <taxon>Stramenopiles</taxon>
        <taxon>Ochrophyta</taxon>
        <taxon>Bacillariophyta</taxon>
        <taxon>Fragilariophyceae</taxon>
        <taxon>Fragilariophycidae</taxon>
        <taxon>Rhabdonematales</taxon>
        <taxon>Grammatophoraceae</taxon>
        <taxon>Grammatophora</taxon>
    </lineage>
</organism>
<dbReference type="EMBL" id="HBGK01028304">
    <property type="protein sequence ID" value="CAD9286438.1"/>
    <property type="molecule type" value="Transcribed_RNA"/>
</dbReference>
<proteinExistence type="predicted"/>
<reference evidence="1" key="1">
    <citation type="submission" date="2021-01" db="EMBL/GenBank/DDBJ databases">
        <authorList>
            <person name="Corre E."/>
            <person name="Pelletier E."/>
            <person name="Niang G."/>
            <person name="Scheremetjew M."/>
            <person name="Finn R."/>
            <person name="Kale V."/>
            <person name="Holt S."/>
            <person name="Cochrane G."/>
            <person name="Meng A."/>
            <person name="Brown T."/>
            <person name="Cohen L."/>
        </authorList>
    </citation>
    <scope>NUCLEOTIDE SEQUENCE</scope>
    <source>
        <strain evidence="1">CCMP 410</strain>
    </source>
</reference>